<dbReference type="InterPro" id="IPR002104">
    <property type="entry name" value="Integrase_catalytic"/>
</dbReference>
<dbReference type="InterPro" id="IPR050090">
    <property type="entry name" value="Tyrosine_recombinase_XerCD"/>
</dbReference>
<dbReference type="SUPFAM" id="SSF56349">
    <property type="entry name" value="DNA breaking-rejoining enzymes"/>
    <property type="match status" value="1"/>
</dbReference>
<dbReference type="Gene3D" id="1.10.443.10">
    <property type="entry name" value="Intergrase catalytic core"/>
    <property type="match status" value="1"/>
</dbReference>
<dbReference type="GO" id="GO:0007059">
    <property type="term" value="P:chromosome segregation"/>
    <property type="evidence" value="ECO:0007669"/>
    <property type="project" value="UniProtKB-KW"/>
</dbReference>
<proteinExistence type="predicted"/>
<keyword evidence="1" id="KW-0159">Chromosome partition</keyword>
<evidence type="ECO:0000259" key="4">
    <source>
        <dbReference type="PROSITE" id="PS51898"/>
    </source>
</evidence>
<comment type="caution">
    <text evidence="5">The sequence shown here is derived from an EMBL/GenBank/DDBJ whole genome shotgun (WGS) entry which is preliminary data.</text>
</comment>
<sequence length="424" mass="47885">MKNVVVRKIVSGDEYTWGLSYSDSELEVPSLRLFANRLLSLGCSDSTVKTYCRSVSGYIDYLIEARASVGSGWGAETLLAMFFRCLIAGEYSNIEQVRKLSAVLKIKPASNASILIHKAALTRYFSEMQKTGEDVEVPIGCPDVIPGGEAIVKKALGLSFRKRINEQSYFAGSVSRGVNSSAASNLPSYLNGVKTQRYEIDSLPGYLEFEVEIEKMSNLRDRCLYALILASGCRISEALQLLTDDLDLEKKNVYFRNPRLRRCVYYEMGILPHDVRGLSYKGRLTPLANLLEPYASIFWAEYEKLLHSAKYMPVMDDWCEYITHRFVFRSTRGRLKGRPLCLSENWSNIERDFKRRMGGVAGRVWLHSTRHSYVSYICNEVGYGENLGAGVDVAREMVGHVNVDSTEKYNHKGLLEISMKIKGQ</sequence>
<dbReference type="PROSITE" id="PS51898">
    <property type="entry name" value="TYR_RECOMBINASE"/>
    <property type="match status" value="1"/>
</dbReference>
<dbReference type="RefSeq" id="WP_183090005.1">
    <property type="nucleotide sequence ID" value="NZ_JACJUD010000005.1"/>
</dbReference>
<protein>
    <submittedName>
        <fullName evidence="5">Site-specific integrase</fullName>
    </submittedName>
</protein>
<dbReference type="InterPro" id="IPR011010">
    <property type="entry name" value="DNA_brk_join_enz"/>
</dbReference>
<evidence type="ECO:0000256" key="2">
    <source>
        <dbReference type="ARBA" id="ARBA00022908"/>
    </source>
</evidence>
<accession>A0A7W4LNL2</accession>
<reference evidence="5 6" key="1">
    <citation type="submission" date="2020-08" db="EMBL/GenBank/DDBJ databases">
        <authorList>
            <person name="Kim C.M."/>
        </authorList>
    </citation>
    <scope>NUCLEOTIDE SEQUENCE [LARGE SCALE GENOMIC DNA]</scope>
    <source>
        <strain evidence="5 6">UL070</strain>
    </source>
</reference>
<feature type="domain" description="Tyr recombinase" evidence="4">
    <location>
        <begin position="202"/>
        <end position="422"/>
    </location>
</feature>
<dbReference type="InterPro" id="IPR013762">
    <property type="entry name" value="Integrase-like_cat_sf"/>
</dbReference>
<keyword evidence="6" id="KW-1185">Reference proteome</keyword>
<keyword evidence="2" id="KW-0229">DNA integration</keyword>
<gene>
    <name evidence="5" type="ORF">H3H51_15680</name>
</gene>
<dbReference type="Proteomes" id="UP000542720">
    <property type="component" value="Unassembled WGS sequence"/>
</dbReference>
<keyword evidence="3" id="KW-0233">DNA recombination</keyword>
<dbReference type="EMBL" id="JACJUD010000005">
    <property type="protein sequence ID" value="MBB2496467.1"/>
    <property type="molecule type" value="Genomic_DNA"/>
</dbReference>
<evidence type="ECO:0000313" key="6">
    <source>
        <dbReference type="Proteomes" id="UP000542720"/>
    </source>
</evidence>
<dbReference type="PANTHER" id="PTHR30349:SF81">
    <property type="entry name" value="TYROSINE RECOMBINASE XERC"/>
    <property type="match status" value="1"/>
</dbReference>
<dbReference type="AlphaFoldDB" id="A0A7W4LNL2"/>
<dbReference type="GO" id="GO:0015074">
    <property type="term" value="P:DNA integration"/>
    <property type="evidence" value="ECO:0007669"/>
    <property type="project" value="UniProtKB-KW"/>
</dbReference>
<dbReference type="GO" id="GO:0006310">
    <property type="term" value="P:DNA recombination"/>
    <property type="evidence" value="ECO:0007669"/>
    <property type="project" value="UniProtKB-KW"/>
</dbReference>
<evidence type="ECO:0000256" key="1">
    <source>
        <dbReference type="ARBA" id="ARBA00022829"/>
    </source>
</evidence>
<organism evidence="5 6">
    <name type="scientific">Aquipseudomonas ullengensis</name>
    <dbReference type="NCBI Taxonomy" id="2759166"/>
    <lineage>
        <taxon>Bacteria</taxon>
        <taxon>Pseudomonadati</taxon>
        <taxon>Pseudomonadota</taxon>
        <taxon>Gammaproteobacteria</taxon>
        <taxon>Pseudomonadales</taxon>
        <taxon>Pseudomonadaceae</taxon>
        <taxon>Aquipseudomonas</taxon>
    </lineage>
</organism>
<dbReference type="CDD" id="cd00397">
    <property type="entry name" value="DNA_BRE_C"/>
    <property type="match status" value="1"/>
</dbReference>
<evidence type="ECO:0000313" key="5">
    <source>
        <dbReference type="EMBL" id="MBB2496467.1"/>
    </source>
</evidence>
<name>A0A7W4LNL2_9GAMM</name>
<evidence type="ECO:0000256" key="3">
    <source>
        <dbReference type="ARBA" id="ARBA00023172"/>
    </source>
</evidence>
<dbReference type="GO" id="GO:0003677">
    <property type="term" value="F:DNA binding"/>
    <property type="evidence" value="ECO:0007669"/>
    <property type="project" value="InterPro"/>
</dbReference>
<dbReference type="PANTHER" id="PTHR30349">
    <property type="entry name" value="PHAGE INTEGRASE-RELATED"/>
    <property type="match status" value="1"/>
</dbReference>